<name>A0A183FKR7_HELPZ</name>
<dbReference type="WBParaSite" id="HPBE_0000776601-mRNA-1">
    <property type="protein sequence ID" value="HPBE_0000776601-mRNA-1"/>
    <property type="gene ID" value="HPBE_0000776601"/>
</dbReference>
<evidence type="ECO:0000313" key="2">
    <source>
        <dbReference type="Proteomes" id="UP000050761"/>
    </source>
</evidence>
<reference evidence="3" key="2">
    <citation type="submission" date="2019-09" db="UniProtKB">
        <authorList>
            <consortium name="WormBaseParasite"/>
        </authorList>
    </citation>
    <scope>IDENTIFICATION</scope>
</reference>
<sequence>MLFRATPGNVMRDLGREGMGVAGSCSMLITPSISQAEQMQADFDCVCGNVGLRLDPTKTMFMTNEFLLQRCFAAITTLEPVGLEPAPPVDRAGMLYAIKPHDRTQYPHLVGPISTHPHKP</sequence>
<proteinExistence type="predicted"/>
<organism evidence="2 3">
    <name type="scientific">Heligmosomoides polygyrus</name>
    <name type="common">Parasitic roundworm</name>
    <dbReference type="NCBI Taxonomy" id="6339"/>
    <lineage>
        <taxon>Eukaryota</taxon>
        <taxon>Metazoa</taxon>
        <taxon>Ecdysozoa</taxon>
        <taxon>Nematoda</taxon>
        <taxon>Chromadorea</taxon>
        <taxon>Rhabditida</taxon>
        <taxon>Rhabditina</taxon>
        <taxon>Rhabditomorpha</taxon>
        <taxon>Strongyloidea</taxon>
        <taxon>Heligmosomidae</taxon>
        <taxon>Heligmosomoides</taxon>
    </lineage>
</organism>
<accession>A0A3P7XI16</accession>
<evidence type="ECO:0000313" key="3">
    <source>
        <dbReference type="WBParaSite" id="HPBE_0000776601-mRNA-1"/>
    </source>
</evidence>
<dbReference type="Proteomes" id="UP000050761">
    <property type="component" value="Unassembled WGS sequence"/>
</dbReference>
<keyword evidence="2" id="KW-1185">Reference proteome</keyword>
<evidence type="ECO:0000313" key="1">
    <source>
        <dbReference type="EMBL" id="VDO73546.1"/>
    </source>
</evidence>
<dbReference type="OrthoDB" id="5838129at2759"/>
<accession>A0A183FKR7</accession>
<dbReference type="AlphaFoldDB" id="A0A183FKR7"/>
<reference evidence="1 2" key="1">
    <citation type="submission" date="2018-11" db="EMBL/GenBank/DDBJ databases">
        <authorList>
            <consortium name="Pathogen Informatics"/>
        </authorList>
    </citation>
    <scope>NUCLEOTIDE SEQUENCE [LARGE SCALE GENOMIC DNA]</scope>
</reference>
<dbReference type="EMBL" id="UZAH01025969">
    <property type="protein sequence ID" value="VDO73546.1"/>
    <property type="molecule type" value="Genomic_DNA"/>
</dbReference>
<gene>
    <name evidence="1" type="ORF">HPBE_LOCUS7767</name>
</gene>
<protein>
    <submittedName>
        <fullName evidence="3">Reverse transcriptase domain-containing protein</fullName>
    </submittedName>
</protein>